<comment type="caution">
    <text evidence="10">The sequence shown here is derived from an EMBL/GenBank/DDBJ whole genome shotgun (WGS) entry which is preliminary data.</text>
</comment>
<reference evidence="11" key="1">
    <citation type="journal article" date="2019" name="Int. J. Syst. Evol. Microbiol.">
        <title>The Global Catalogue of Microorganisms (GCM) 10K type strain sequencing project: providing services to taxonomists for standard genome sequencing and annotation.</title>
        <authorList>
            <consortium name="The Broad Institute Genomics Platform"/>
            <consortium name="The Broad Institute Genome Sequencing Center for Infectious Disease"/>
            <person name="Wu L."/>
            <person name="Ma J."/>
        </authorList>
    </citation>
    <scope>NUCLEOTIDE SEQUENCE [LARGE SCALE GENOMIC DNA]</scope>
    <source>
        <strain evidence="11">DT72</strain>
    </source>
</reference>
<keyword evidence="11" id="KW-1185">Reference proteome</keyword>
<comment type="function">
    <text evidence="8">Ferredoxins are iron-sulfur proteins that transfer electrons in a wide variety of metabolic reactions.</text>
</comment>
<feature type="domain" description="4Fe-4S ferredoxin-type" evidence="9">
    <location>
        <begin position="1"/>
        <end position="29"/>
    </location>
</feature>
<dbReference type="Proteomes" id="UP001597286">
    <property type="component" value="Unassembled WGS sequence"/>
</dbReference>
<dbReference type="Pfam" id="PF13459">
    <property type="entry name" value="Fer4_15"/>
    <property type="match status" value="1"/>
</dbReference>
<evidence type="ECO:0000313" key="10">
    <source>
        <dbReference type="EMBL" id="MFD1813511.1"/>
    </source>
</evidence>
<gene>
    <name evidence="10" type="ORF">ACFSJG_14920</name>
</gene>
<evidence type="ECO:0000256" key="7">
    <source>
        <dbReference type="ARBA" id="ARBA00023291"/>
    </source>
</evidence>
<organism evidence="10 11">
    <name type="scientific">Rhodococcus gannanensis</name>
    <dbReference type="NCBI Taxonomy" id="1960308"/>
    <lineage>
        <taxon>Bacteria</taxon>
        <taxon>Bacillati</taxon>
        <taxon>Actinomycetota</taxon>
        <taxon>Actinomycetes</taxon>
        <taxon>Mycobacteriales</taxon>
        <taxon>Nocardiaceae</taxon>
        <taxon>Rhodococcus</taxon>
    </lineage>
</organism>
<dbReference type="RefSeq" id="WP_378486022.1">
    <property type="nucleotide sequence ID" value="NZ_JBHUFB010000012.1"/>
</dbReference>
<evidence type="ECO:0000256" key="3">
    <source>
        <dbReference type="ARBA" id="ARBA00022723"/>
    </source>
</evidence>
<dbReference type="PANTHER" id="PTHR36923">
    <property type="entry name" value="FERREDOXIN"/>
    <property type="match status" value="1"/>
</dbReference>
<evidence type="ECO:0000256" key="2">
    <source>
        <dbReference type="ARBA" id="ARBA00022448"/>
    </source>
</evidence>
<dbReference type="Gene3D" id="3.30.70.20">
    <property type="match status" value="1"/>
</dbReference>
<evidence type="ECO:0000256" key="5">
    <source>
        <dbReference type="ARBA" id="ARBA00023004"/>
    </source>
</evidence>
<keyword evidence="5 8" id="KW-0408">Iron</keyword>
<dbReference type="PROSITE" id="PS51379">
    <property type="entry name" value="4FE4S_FER_2"/>
    <property type="match status" value="1"/>
</dbReference>
<evidence type="ECO:0000259" key="9">
    <source>
        <dbReference type="PROSITE" id="PS51379"/>
    </source>
</evidence>
<keyword evidence="3 8" id="KW-0479">Metal-binding</keyword>
<dbReference type="InterPro" id="IPR051269">
    <property type="entry name" value="Fe-S_cluster_ET"/>
</dbReference>
<dbReference type="SUPFAM" id="SSF54862">
    <property type="entry name" value="4Fe-4S ferredoxins"/>
    <property type="match status" value="1"/>
</dbReference>
<proteinExistence type="predicted"/>
<comment type="cofactor">
    <cofactor evidence="1">
        <name>[3Fe-4S] cluster</name>
        <dbReference type="ChEBI" id="CHEBI:21137"/>
    </cofactor>
</comment>
<dbReference type="EMBL" id="JBHUFB010000012">
    <property type="protein sequence ID" value="MFD1813511.1"/>
    <property type="molecule type" value="Genomic_DNA"/>
</dbReference>
<evidence type="ECO:0000313" key="11">
    <source>
        <dbReference type="Proteomes" id="UP001597286"/>
    </source>
</evidence>
<keyword evidence="2 8" id="KW-0813">Transport</keyword>
<dbReference type="InterPro" id="IPR001080">
    <property type="entry name" value="3Fe4S_ferredoxin"/>
</dbReference>
<evidence type="ECO:0000256" key="4">
    <source>
        <dbReference type="ARBA" id="ARBA00022982"/>
    </source>
</evidence>
<keyword evidence="6 8" id="KW-0411">Iron-sulfur</keyword>
<dbReference type="PRINTS" id="PR00352">
    <property type="entry name" value="3FE4SFRDOXIN"/>
</dbReference>
<keyword evidence="4 8" id="KW-0249">Electron transport</keyword>
<evidence type="ECO:0000256" key="6">
    <source>
        <dbReference type="ARBA" id="ARBA00023014"/>
    </source>
</evidence>
<dbReference type="PANTHER" id="PTHR36923:SF3">
    <property type="entry name" value="FERREDOXIN"/>
    <property type="match status" value="1"/>
</dbReference>
<accession>A0ABW4P659</accession>
<protein>
    <recommendedName>
        <fullName evidence="8">Ferredoxin</fullName>
    </recommendedName>
</protein>
<evidence type="ECO:0000256" key="8">
    <source>
        <dbReference type="RuleBase" id="RU368020"/>
    </source>
</evidence>
<name>A0ABW4P659_9NOCA</name>
<dbReference type="InterPro" id="IPR017896">
    <property type="entry name" value="4Fe4S_Fe-S-bd"/>
</dbReference>
<evidence type="ECO:0000256" key="1">
    <source>
        <dbReference type="ARBA" id="ARBA00001927"/>
    </source>
</evidence>
<keyword evidence="7" id="KW-0003">3Fe-4S</keyword>
<sequence length="65" mass="6619">MRVVVDTSRCVGHGMCEAAAPDAFEVNDDGYVTVDHAAVTNLDDAVARAAVAACPSAALSLDPES</sequence>